<sequence length="686" mass="75695">MPELFSSRERCQFASSFVYWRARPSGLLHAANWETKYCGFAGEDRPGPNEYTVTWTQRVALQSHGRGCSLRPLASPTTSIVCSSQQESCILSIKHITAQASNRHNFQIMPPHSIAELSLRHLPDLSLSHLPDVSDNSFQIPAAASTDYLLAEPSNDFLADEDTIDTSAVPTGTLDDIHLRESTSRPNTHETANSAPEEKLTIHMVSRPSKTKSKAKPMEVREASTSAPHLATKAESGIRPDKNTSPTGQAHPRVDRPVKKADGDKLGPTRGSTVGHSGVREGSSTSGRGDSPVARTTNPAARALDVPDASLPEKGASQDVKVERESVLPAQRQTESANRELLDLSLADVTMDAAIGGAAGRLLMYSQSVMPVTRIGAQSTVSTAAHVPTTTTSPITRDDPLTLTEPSPRKEEAGSPQEPISPMRLSRKRPASPEPALDSSEPRKREKRSRPAKSQLKSKTATLNSSREKTRKPRAARDHKPSNQKENLSASGSRKEVGNEPYQVRRSARQLDKQARKENDCQTSGSGLGLLPIADRPNNLPPASKPTRPIEFHFKSELRLDVRKAQHEENPKSTLKRSASRYVNPIPDFKAGQATLAARRERPTRLVPVPFEFSTTIRAREREKFEEGRRAREQELQRQMEERRRVKEMEEEKEIQELRRRAVPKANPVPDWYADAPKKKGGSVKS</sequence>
<dbReference type="Proteomes" id="UP000305948">
    <property type="component" value="Unassembled WGS sequence"/>
</dbReference>
<evidence type="ECO:0000256" key="3">
    <source>
        <dbReference type="ARBA" id="ARBA00022490"/>
    </source>
</evidence>
<dbReference type="OrthoDB" id="3242303at2759"/>
<gene>
    <name evidence="7" type="ORF">OE88DRAFT_60105</name>
</gene>
<feature type="region of interest" description="Disordered" evidence="5">
    <location>
        <begin position="179"/>
        <end position="337"/>
    </location>
</feature>
<feature type="compositionally biased region" description="Basic and acidic residues" evidence="5">
    <location>
        <begin position="623"/>
        <end position="660"/>
    </location>
</feature>
<evidence type="ECO:0000313" key="7">
    <source>
        <dbReference type="EMBL" id="TFK56824.1"/>
    </source>
</evidence>
<evidence type="ECO:0000256" key="5">
    <source>
        <dbReference type="SAM" id="MobiDB-lite"/>
    </source>
</evidence>
<reference evidence="7 8" key="1">
    <citation type="journal article" date="2019" name="Nat. Ecol. Evol.">
        <title>Megaphylogeny resolves global patterns of mushroom evolution.</title>
        <authorList>
            <person name="Varga T."/>
            <person name="Krizsan K."/>
            <person name="Foldi C."/>
            <person name="Dima B."/>
            <person name="Sanchez-Garcia M."/>
            <person name="Sanchez-Ramirez S."/>
            <person name="Szollosi G.J."/>
            <person name="Szarkandi J.G."/>
            <person name="Papp V."/>
            <person name="Albert L."/>
            <person name="Andreopoulos W."/>
            <person name="Angelini C."/>
            <person name="Antonin V."/>
            <person name="Barry K.W."/>
            <person name="Bougher N.L."/>
            <person name="Buchanan P."/>
            <person name="Buyck B."/>
            <person name="Bense V."/>
            <person name="Catcheside P."/>
            <person name="Chovatia M."/>
            <person name="Cooper J."/>
            <person name="Damon W."/>
            <person name="Desjardin D."/>
            <person name="Finy P."/>
            <person name="Geml J."/>
            <person name="Haridas S."/>
            <person name="Hughes K."/>
            <person name="Justo A."/>
            <person name="Karasinski D."/>
            <person name="Kautmanova I."/>
            <person name="Kiss B."/>
            <person name="Kocsube S."/>
            <person name="Kotiranta H."/>
            <person name="LaButti K.M."/>
            <person name="Lechner B.E."/>
            <person name="Liimatainen K."/>
            <person name="Lipzen A."/>
            <person name="Lukacs Z."/>
            <person name="Mihaltcheva S."/>
            <person name="Morgado L.N."/>
            <person name="Niskanen T."/>
            <person name="Noordeloos M.E."/>
            <person name="Ohm R.A."/>
            <person name="Ortiz-Santana B."/>
            <person name="Ovrebo C."/>
            <person name="Racz N."/>
            <person name="Riley R."/>
            <person name="Savchenko A."/>
            <person name="Shiryaev A."/>
            <person name="Soop K."/>
            <person name="Spirin V."/>
            <person name="Szebenyi C."/>
            <person name="Tomsovsky M."/>
            <person name="Tulloss R.E."/>
            <person name="Uehling J."/>
            <person name="Grigoriev I.V."/>
            <person name="Vagvolgyi C."/>
            <person name="Papp T."/>
            <person name="Martin F.M."/>
            <person name="Miettinen O."/>
            <person name="Hibbett D.S."/>
            <person name="Nagy L.G."/>
        </authorList>
    </citation>
    <scope>NUCLEOTIDE SEQUENCE [LARGE SCALE GENOMIC DNA]</scope>
    <source>
        <strain evidence="7 8">OMC1185</strain>
    </source>
</reference>
<feature type="region of interest" description="Disordered" evidence="5">
    <location>
        <begin position="378"/>
        <end position="549"/>
    </location>
</feature>
<dbReference type="Pfam" id="PF06886">
    <property type="entry name" value="TPX2"/>
    <property type="match status" value="1"/>
</dbReference>
<name>A0A5C3NGD8_9AGAM</name>
<feature type="compositionally biased region" description="Polar residues" evidence="5">
    <location>
        <begin position="184"/>
        <end position="194"/>
    </location>
</feature>
<feature type="compositionally biased region" description="Basic and acidic residues" evidence="5">
    <location>
        <begin position="252"/>
        <end position="267"/>
    </location>
</feature>
<comment type="similarity">
    <text evidence="2">Belongs to the TPX2 family.</text>
</comment>
<evidence type="ECO:0000259" key="6">
    <source>
        <dbReference type="Pfam" id="PF06886"/>
    </source>
</evidence>
<evidence type="ECO:0000256" key="2">
    <source>
        <dbReference type="ARBA" id="ARBA00005885"/>
    </source>
</evidence>
<dbReference type="GO" id="GO:0005856">
    <property type="term" value="C:cytoskeleton"/>
    <property type="evidence" value="ECO:0007669"/>
    <property type="project" value="UniProtKB-SubCell"/>
</dbReference>
<feature type="compositionally biased region" description="Basic and acidic residues" evidence="5">
    <location>
        <begin position="509"/>
        <end position="520"/>
    </location>
</feature>
<feature type="domain" description="TPX2 C-terminal" evidence="6">
    <location>
        <begin position="611"/>
        <end position="679"/>
    </location>
</feature>
<accession>A0A5C3NGD8</accession>
<evidence type="ECO:0000256" key="4">
    <source>
        <dbReference type="ARBA" id="ARBA00023212"/>
    </source>
</evidence>
<dbReference type="InterPro" id="IPR027329">
    <property type="entry name" value="TPX2_C"/>
</dbReference>
<keyword evidence="3" id="KW-0963">Cytoplasm</keyword>
<keyword evidence="8" id="KW-1185">Reference proteome</keyword>
<dbReference type="STRING" id="5364.A0A5C3NGD8"/>
<feature type="compositionally biased region" description="Polar residues" evidence="5">
    <location>
        <begin position="378"/>
        <end position="395"/>
    </location>
</feature>
<dbReference type="AlphaFoldDB" id="A0A5C3NGD8"/>
<protein>
    <recommendedName>
        <fullName evidence="6">TPX2 C-terminal domain-containing protein</fullName>
    </recommendedName>
</protein>
<keyword evidence="4" id="KW-0206">Cytoskeleton</keyword>
<feature type="compositionally biased region" description="Polar residues" evidence="5">
    <location>
        <begin position="455"/>
        <end position="465"/>
    </location>
</feature>
<evidence type="ECO:0000256" key="1">
    <source>
        <dbReference type="ARBA" id="ARBA00004245"/>
    </source>
</evidence>
<proteinExistence type="inferred from homology"/>
<feature type="region of interest" description="Disordered" evidence="5">
    <location>
        <begin position="623"/>
        <end position="686"/>
    </location>
</feature>
<dbReference type="EMBL" id="ML213503">
    <property type="protein sequence ID" value="TFK56824.1"/>
    <property type="molecule type" value="Genomic_DNA"/>
</dbReference>
<feature type="compositionally biased region" description="Polar residues" evidence="5">
    <location>
        <begin position="282"/>
        <end position="299"/>
    </location>
</feature>
<evidence type="ECO:0000313" key="8">
    <source>
        <dbReference type="Proteomes" id="UP000305948"/>
    </source>
</evidence>
<organism evidence="7 8">
    <name type="scientific">Heliocybe sulcata</name>
    <dbReference type="NCBI Taxonomy" id="5364"/>
    <lineage>
        <taxon>Eukaryota</taxon>
        <taxon>Fungi</taxon>
        <taxon>Dikarya</taxon>
        <taxon>Basidiomycota</taxon>
        <taxon>Agaricomycotina</taxon>
        <taxon>Agaricomycetes</taxon>
        <taxon>Gloeophyllales</taxon>
        <taxon>Gloeophyllaceae</taxon>
        <taxon>Heliocybe</taxon>
    </lineage>
</organism>
<comment type="subcellular location">
    <subcellularLocation>
        <location evidence="1">Cytoplasm</location>
        <location evidence="1">Cytoskeleton</location>
    </subcellularLocation>
</comment>